<keyword evidence="2" id="KW-1185">Reference proteome</keyword>
<evidence type="ECO:0000313" key="3">
    <source>
        <dbReference type="RefSeq" id="XP_028143490.1"/>
    </source>
</evidence>
<dbReference type="GeneID" id="114337279"/>
<reference evidence="1" key="2">
    <citation type="submission" date="2025-05" db="UniProtKB">
        <authorList>
            <consortium name="EnsemblMetazoa"/>
        </authorList>
    </citation>
    <scope>IDENTIFICATION</scope>
</reference>
<proteinExistence type="predicted"/>
<dbReference type="RefSeq" id="XP_028143490.1">
    <property type="nucleotide sequence ID" value="XM_028287689.1"/>
</dbReference>
<evidence type="ECO:0000313" key="1">
    <source>
        <dbReference type="EnsemblMetazoa" id="XP_028143490.1"/>
    </source>
</evidence>
<dbReference type="EnsemblMetazoa" id="XM_028287689.2">
    <property type="protein sequence ID" value="XP_028143490.1"/>
    <property type="gene ID" value="LOC114337279"/>
</dbReference>
<dbReference type="OrthoDB" id="6617263at2759"/>
<evidence type="ECO:0000313" key="2">
    <source>
        <dbReference type="Proteomes" id="UP001652700"/>
    </source>
</evidence>
<organism evidence="3">
    <name type="scientific">Diabrotica virgifera virgifera</name>
    <name type="common">western corn rootworm</name>
    <dbReference type="NCBI Taxonomy" id="50390"/>
    <lineage>
        <taxon>Eukaryota</taxon>
        <taxon>Metazoa</taxon>
        <taxon>Ecdysozoa</taxon>
        <taxon>Arthropoda</taxon>
        <taxon>Hexapoda</taxon>
        <taxon>Insecta</taxon>
        <taxon>Pterygota</taxon>
        <taxon>Neoptera</taxon>
        <taxon>Endopterygota</taxon>
        <taxon>Coleoptera</taxon>
        <taxon>Polyphaga</taxon>
        <taxon>Cucujiformia</taxon>
        <taxon>Chrysomeloidea</taxon>
        <taxon>Chrysomelidae</taxon>
        <taxon>Galerucinae</taxon>
        <taxon>Diabroticina</taxon>
        <taxon>Diabroticites</taxon>
        <taxon>Diabrotica</taxon>
    </lineage>
</organism>
<accession>A0A6P7GI79</accession>
<dbReference type="AlphaFoldDB" id="A0A6P7GI79"/>
<dbReference type="Proteomes" id="UP001652700">
    <property type="component" value="Unplaced"/>
</dbReference>
<protein>
    <submittedName>
        <fullName evidence="3">Uncharacterized protein LOC114337279 isoform X2</fullName>
    </submittedName>
</protein>
<sequence>MSDSKKRKMELSTPEEVITKFHNLDGDLIGERKKCFFTLLKTASQNLTPTEIDYVIDNLNPKSYQQKLFYVYAIVYFKKTERLIQVLKDCNRDHIKIVMQQHWFIEEAFKDMAPNTLVNEFFPEVSYSTRLKLLNRITRYWSEEKNDELFSCLQQRYGSSVALRTLSKSSTKNLLKILKQHEIILNSDETIRILNEPEDIVRTYFNHYFCVRKNAYCESPVINVLALRHLKLFLELEASKKICIKRLSNAATVHMITFSKEAIIDSPRYLRFLNLRAVVKCFGSDFTPFYKKTLPLHFEEFNVNLHCFQILKYVPKNIRWELFTNAFHTNYPNRSIDDLFLALDFSINKLNPSKEVILKWAETNYKITDDDKYLEYYCPIVSLPLIKEKINFTASPGRRLALLKILVSTCAYNKDMKSLDKVLEYIGTRHKNENSLAYKKLIEFIINKFSENELSKNHWIFINQQLTLIRTVDNVMFHDTSYLMVNVLDYFCNNDKDMFKTILFDYMKEASTFNWWFFENYLLNPSYREIFIECCKMLPQLEFSSQKCFREVHRRFIKDFVTISERNPEQPLNIFEYPWFVSAMEYDCNTKDQTITDNNLIQYAIRYNICVPQHGLSFINDTKLTEILEVLYKGNMYKFCNFLEDISRKPKLTDLEKRIVVYSLEKFDLSDWYYGHVLRQLIVYHPRLLLSTFDTIFPALDYKFEIKVVKQYSHIELDKKICQNIFKLFNKLEPKKLPKAIDTLIDLLPSEELVEFVNSQLNASRNTSTLDSQRNSHQIIKCIATSLKEVAESKSLLPFILELCEDSLTEEVLPSLYSLFYRCPENLLHVYYSMLLKKSNFEQKHVIHLIVQLTNQNVVIEFLKQQKPDLNVVGSTLKCCSMYNFDVLFPIAKQFLSTLKPYEKSIFSTISDTRVTINHRAEYIEACWKILEMVEDNKTNKYFDQLLKSVMYEEVVKSFSKEFVDNVLIKYFPIQEKNRQNIDNFIVHCLAFRTQERHLRLETIFKGIGTVHMNIFSFCKKIVDLNNELAVDLLRDIIEYWKQSTYLLKTLDSYILLNLVLIQRETSEKSHGSNIGMFLDKLLVEYNYPILKVFINLFKKQIHNHTKLTKFELLYSILKYKVSPENLVLVLRLIDPISIDDSTEHRIVYNNIMDKIKLSEAPIVKCYYHIYLETYGLH</sequence>
<reference evidence="3" key="1">
    <citation type="submission" date="2025-04" db="UniProtKB">
        <authorList>
            <consortium name="RefSeq"/>
        </authorList>
    </citation>
    <scope>IDENTIFICATION</scope>
    <source>
        <tissue evidence="3">Whole insect</tissue>
    </source>
</reference>
<gene>
    <name evidence="3" type="primary">LOC114337279</name>
</gene>
<name>A0A6P7GI79_DIAVI</name>